<dbReference type="RefSeq" id="WP_124704979.1">
    <property type="nucleotide sequence ID" value="NZ_BGOW01000017.1"/>
</dbReference>
<protein>
    <recommendedName>
        <fullName evidence="7">TRAP transporter substrate-binding protein</fullName>
    </recommendedName>
</protein>
<evidence type="ECO:0008006" key="7">
    <source>
        <dbReference type="Google" id="ProtNLM"/>
    </source>
</evidence>
<keyword evidence="1 4" id="KW-0732">Signal</keyword>
<proteinExistence type="predicted"/>
<organism evidence="5 6">
    <name type="scientific">Sulfuriferula multivorans</name>
    <dbReference type="NCBI Taxonomy" id="1559896"/>
    <lineage>
        <taxon>Bacteria</taxon>
        <taxon>Pseudomonadati</taxon>
        <taxon>Pseudomonadota</taxon>
        <taxon>Betaproteobacteria</taxon>
        <taxon>Nitrosomonadales</taxon>
        <taxon>Sulfuricellaceae</taxon>
        <taxon>Sulfuriferula</taxon>
    </lineage>
</organism>
<comment type="caution">
    <text evidence="5">The sequence shown here is derived from an EMBL/GenBank/DDBJ whole genome shotgun (WGS) entry which is preliminary data.</text>
</comment>
<dbReference type="CDD" id="cd13682">
    <property type="entry name" value="PBP2_TRAP_alpha-ketoacid"/>
    <property type="match status" value="1"/>
</dbReference>
<keyword evidence="6" id="KW-1185">Reference proteome</keyword>
<dbReference type="GO" id="GO:0046872">
    <property type="term" value="F:metal ion binding"/>
    <property type="evidence" value="ECO:0007669"/>
    <property type="project" value="UniProtKB-KW"/>
</dbReference>
<evidence type="ECO:0000256" key="1">
    <source>
        <dbReference type="ARBA" id="ARBA00022729"/>
    </source>
</evidence>
<evidence type="ECO:0000256" key="4">
    <source>
        <dbReference type="SAM" id="SignalP"/>
    </source>
</evidence>
<dbReference type="Pfam" id="PF03480">
    <property type="entry name" value="DctP"/>
    <property type="match status" value="1"/>
</dbReference>
<gene>
    <name evidence="5" type="ORF">SFMTTN_2000</name>
</gene>
<feature type="binding site" evidence="3">
    <location>
        <position position="242"/>
    </location>
    <ligand>
        <name>substrate</name>
    </ligand>
</feature>
<dbReference type="InterPro" id="IPR038404">
    <property type="entry name" value="TRAP_DctP_sf"/>
</dbReference>
<dbReference type="Gene3D" id="3.40.190.10">
    <property type="entry name" value="Periplasmic binding protein-like II"/>
    <property type="match status" value="1"/>
</dbReference>
<dbReference type="Proteomes" id="UP000286806">
    <property type="component" value="Unassembled WGS sequence"/>
</dbReference>
<keyword evidence="3" id="KW-0479">Metal-binding</keyword>
<dbReference type="PANTHER" id="PTHR33376">
    <property type="match status" value="1"/>
</dbReference>
<dbReference type="GO" id="GO:0031317">
    <property type="term" value="C:tripartite ATP-independent periplasmic transporter complex"/>
    <property type="evidence" value="ECO:0007669"/>
    <property type="project" value="InterPro"/>
</dbReference>
<dbReference type="EMBL" id="BGOW01000017">
    <property type="protein sequence ID" value="GBL46187.1"/>
    <property type="molecule type" value="Genomic_DNA"/>
</dbReference>
<feature type="binding site" evidence="3">
    <location>
        <position position="217"/>
    </location>
    <ligand>
        <name>Na(+)</name>
        <dbReference type="ChEBI" id="CHEBI:29101"/>
    </ligand>
</feature>
<dbReference type="PANTHER" id="PTHR33376:SF5">
    <property type="entry name" value="EXTRACYTOPLASMIC SOLUTE RECEPTOR PROTEIN"/>
    <property type="match status" value="1"/>
</dbReference>
<evidence type="ECO:0000256" key="2">
    <source>
        <dbReference type="PIRSR" id="PIRSR039026-1"/>
    </source>
</evidence>
<dbReference type="OrthoDB" id="9769667at2"/>
<dbReference type="Gene3D" id="3.40.190.170">
    <property type="entry name" value="Bacterial extracellular solute-binding protein, family 7"/>
    <property type="match status" value="1"/>
</dbReference>
<dbReference type="InterPro" id="IPR006311">
    <property type="entry name" value="TAT_signal"/>
</dbReference>
<dbReference type="InterPro" id="IPR041722">
    <property type="entry name" value="TakP/all3028"/>
</dbReference>
<feature type="binding site" evidence="2">
    <location>
        <position position="179"/>
    </location>
    <ligand>
        <name>substrate</name>
    </ligand>
</feature>
<reference evidence="5 6" key="1">
    <citation type="journal article" date="2019" name="Front. Microbiol.">
        <title>Genomes of Neutrophilic Sulfur-Oxidizing Chemolithoautotrophs Representing 9 Proteobacterial Species From 8 Genera.</title>
        <authorList>
            <person name="Watanabe T."/>
            <person name="Kojima H."/>
            <person name="Umezawa K."/>
            <person name="Hori C."/>
            <person name="Takasuka T.E."/>
            <person name="Kato Y."/>
            <person name="Fukui M."/>
        </authorList>
    </citation>
    <scope>NUCLEOTIDE SEQUENCE [LARGE SCALE GENOMIC DNA]</scope>
    <source>
        <strain evidence="5 6">TTN</strain>
    </source>
</reference>
<dbReference type="PIRSF" id="PIRSF039026">
    <property type="entry name" value="SiaP"/>
    <property type="match status" value="1"/>
</dbReference>
<name>A0A401JEY0_9PROT</name>
<dbReference type="InterPro" id="IPR026289">
    <property type="entry name" value="SBP_TakP-like"/>
</dbReference>
<feature type="binding site" evidence="3">
    <location>
        <position position="216"/>
    </location>
    <ligand>
        <name>substrate</name>
    </ligand>
</feature>
<dbReference type="PROSITE" id="PS51318">
    <property type="entry name" value="TAT"/>
    <property type="match status" value="1"/>
</dbReference>
<accession>A0A401JEY0</accession>
<feature type="binding site" evidence="2">
    <location>
        <position position="158"/>
    </location>
    <ligand>
        <name>substrate</name>
    </ligand>
</feature>
<dbReference type="GO" id="GO:0043177">
    <property type="term" value="F:organic acid binding"/>
    <property type="evidence" value="ECO:0007669"/>
    <property type="project" value="InterPro"/>
</dbReference>
<feature type="signal peptide" evidence="4">
    <location>
        <begin position="1"/>
        <end position="28"/>
    </location>
</feature>
<dbReference type="AlphaFoldDB" id="A0A401JEY0"/>
<evidence type="ECO:0000256" key="3">
    <source>
        <dbReference type="PIRSR" id="PIRSR039026-2"/>
    </source>
</evidence>
<sequence length="362" mass="40059">MKRRDFLKGAGGMGLASGAALAALPAQAADSPVIKWRMASSFPKSLDTIYGAAELLSRRVSALTNGKFEIRVFAGGELVPGLQVLDAVQNGTVECGHSASYYYVGKNMAFAFDCALPFGLTARQQNAWMYSGGGIALMRDFFKGYNIIQFPGGNTGTQMGGWFRHEIRSLADLKGLKMRIPGLGGKIMARLGAVPQTLAGADIYPALERGALDAAEWVGPYDDEKLGFYKIAKNYYYPGWWEGGPQLSFMVNLQKWNALPEQYRQAFEVAAVEANMAMLARYDTVNAPALMRLVQNGVKLHAFPKDVMLAARAAAFALYDEESARNPAFRTIYSEWKKFRDSEIQWFKVAEAPYENFLYYMK</sequence>
<dbReference type="GO" id="GO:0055085">
    <property type="term" value="P:transmembrane transport"/>
    <property type="evidence" value="ECO:0007669"/>
    <property type="project" value="InterPro"/>
</dbReference>
<feature type="chain" id="PRO_5019277165" description="TRAP transporter substrate-binding protein" evidence="4">
    <location>
        <begin position="29"/>
        <end position="362"/>
    </location>
</feature>
<dbReference type="InterPro" id="IPR018389">
    <property type="entry name" value="DctP_fam"/>
</dbReference>
<evidence type="ECO:0000313" key="6">
    <source>
        <dbReference type="Proteomes" id="UP000286806"/>
    </source>
</evidence>
<dbReference type="GO" id="GO:0015849">
    <property type="term" value="P:organic acid transport"/>
    <property type="evidence" value="ECO:0007669"/>
    <property type="project" value="InterPro"/>
</dbReference>
<evidence type="ECO:0000313" key="5">
    <source>
        <dbReference type="EMBL" id="GBL46187.1"/>
    </source>
</evidence>